<dbReference type="Proteomes" id="UP000176527">
    <property type="component" value="Unassembled WGS sequence"/>
</dbReference>
<protein>
    <recommendedName>
        <fullName evidence="4">Glycosyltransferase RgtA/B/C/D-like domain-containing protein</fullName>
    </recommendedName>
</protein>
<dbReference type="AlphaFoldDB" id="A0A1F5KAU8"/>
<gene>
    <name evidence="2" type="ORF">A3F00_04740</name>
</gene>
<keyword evidence="1" id="KW-0812">Transmembrane</keyword>
<keyword evidence="1" id="KW-1133">Transmembrane helix</keyword>
<evidence type="ECO:0000313" key="2">
    <source>
        <dbReference type="EMBL" id="OGE38076.1"/>
    </source>
</evidence>
<feature type="transmembrane region" description="Helical" evidence="1">
    <location>
        <begin position="202"/>
        <end position="222"/>
    </location>
</feature>
<feature type="transmembrane region" description="Helical" evidence="1">
    <location>
        <begin position="125"/>
        <end position="141"/>
    </location>
</feature>
<organism evidence="2 3">
    <name type="scientific">Candidatus Daviesbacteria bacterium RIFCSPHIGHO2_12_FULL_37_11</name>
    <dbReference type="NCBI Taxonomy" id="1797777"/>
    <lineage>
        <taxon>Bacteria</taxon>
        <taxon>Candidatus Daviesiibacteriota</taxon>
    </lineage>
</organism>
<evidence type="ECO:0000256" key="1">
    <source>
        <dbReference type="SAM" id="Phobius"/>
    </source>
</evidence>
<comment type="caution">
    <text evidence="2">The sequence shown here is derived from an EMBL/GenBank/DDBJ whole genome shotgun (WGS) entry which is preliminary data.</text>
</comment>
<reference evidence="2 3" key="1">
    <citation type="journal article" date="2016" name="Nat. Commun.">
        <title>Thousands of microbial genomes shed light on interconnected biogeochemical processes in an aquifer system.</title>
        <authorList>
            <person name="Anantharaman K."/>
            <person name="Brown C.T."/>
            <person name="Hug L.A."/>
            <person name="Sharon I."/>
            <person name="Castelle C.J."/>
            <person name="Probst A.J."/>
            <person name="Thomas B.C."/>
            <person name="Singh A."/>
            <person name="Wilkins M.J."/>
            <person name="Karaoz U."/>
            <person name="Brodie E.L."/>
            <person name="Williams K.H."/>
            <person name="Hubbard S.S."/>
            <person name="Banfield J.F."/>
        </authorList>
    </citation>
    <scope>NUCLEOTIDE SEQUENCE [LARGE SCALE GENOMIC DNA]</scope>
</reference>
<sequence length="223" mass="26545">MFIFLIFTTLLLGFVVFEKKYSNLYLIPFLILLILQWKTTTLQSLIQLDNDEQRIKQERIKFYAPSEHYVRVIFKRLALVNFLEGDFNTVSNRLQRNFFETIDPNVYFFGGHPRERVWADDFEKFPFVFIFPFFTGLYYLLIQKKWLFLGSFCISIFLFSVIGHKNSLGPFVMFPLIVVLIAFGFMKLFNLRKYLPRKVLKLILISTSILILLSIIQTFAYAY</sequence>
<accession>A0A1F5KAU8</accession>
<dbReference type="EMBL" id="MFDE01000029">
    <property type="protein sequence ID" value="OGE38076.1"/>
    <property type="molecule type" value="Genomic_DNA"/>
</dbReference>
<keyword evidence="1" id="KW-0472">Membrane</keyword>
<evidence type="ECO:0000313" key="3">
    <source>
        <dbReference type="Proteomes" id="UP000176527"/>
    </source>
</evidence>
<evidence type="ECO:0008006" key="4">
    <source>
        <dbReference type="Google" id="ProtNLM"/>
    </source>
</evidence>
<name>A0A1F5KAU8_9BACT</name>
<proteinExistence type="predicted"/>
<feature type="transmembrane region" description="Helical" evidence="1">
    <location>
        <begin position="168"/>
        <end position="190"/>
    </location>
</feature>
<feature type="transmembrane region" description="Helical" evidence="1">
    <location>
        <begin position="146"/>
        <end position="162"/>
    </location>
</feature>